<evidence type="ECO:0000313" key="3">
    <source>
        <dbReference type="Proteomes" id="UP000216797"/>
    </source>
</evidence>
<evidence type="ECO:0000256" key="1">
    <source>
        <dbReference type="SAM" id="Phobius"/>
    </source>
</evidence>
<reference evidence="2 3" key="1">
    <citation type="submission" date="2015-08" db="EMBL/GenBank/DDBJ databases">
        <title>Enterococcus genome sequence.</title>
        <authorList>
            <person name="Acedo J.Z."/>
            <person name="Vederas J.C."/>
        </authorList>
    </citation>
    <scope>NUCLEOTIDE SEQUENCE [LARGE SCALE GENOMIC DNA]</scope>
    <source>
        <strain evidence="2 3">49</strain>
    </source>
</reference>
<dbReference type="RefSeq" id="WP_095005941.1">
    <property type="nucleotide sequence ID" value="NZ_LHUG01000002.1"/>
</dbReference>
<accession>A0A267HVZ0</accession>
<gene>
    <name evidence="2" type="ORF">AKL21_02520</name>
</gene>
<comment type="caution">
    <text evidence="2">The sequence shown here is derived from an EMBL/GenBank/DDBJ whole genome shotgun (WGS) entry which is preliminary data.</text>
</comment>
<evidence type="ECO:0000313" key="2">
    <source>
        <dbReference type="EMBL" id="PAB01825.1"/>
    </source>
</evidence>
<protein>
    <submittedName>
        <fullName evidence="2">Uncharacterized protein</fullName>
    </submittedName>
</protein>
<dbReference type="AlphaFoldDB" id="A0A267HVZ0"/>
<keyword evidence="3" id="KW-1185">Reference proteome</keyword>
<sequence length="97" mass="11345">MSKDKKIFLIVTTTQYIIYGISLVWAFLARGITPNWPFYLLLLGILIGNFIPHKYRSNFFSTEPGFFFKTKTRKFENIIYMITTCLVILLVILLNIS</sequence>
<name>A0A267HVZ0_9ENTE</name>
<organism evidence="2 3">
    <name type="scientific">Enterococcus canintestini</name>
    <dbReference type="NCBI Taxonomy" id="317010"/>
    <lineage>
        <taxon>Bacteria</taxon>
        <taxon>Bacillati</taxon>
        <taxon>Bacillota</taxon>
        <taxon>Bacilli</taxon>
        <taxon>Lactobacillales</taxon>
        <taxon>Enterococcaceae</taxon>
        <taxon>Enterococcus</taxon>
    </lineage>
</organism>
<dbReference type="EMBL" id="LHUG01000002">
    <property type="protein sequence ID" value="PAB01825.1"/>
    <property type="molecule type" value="Genomic_DNA"/>
</dbReference>
<feature type="transmembrane region" description="Helical" evidence="1">
    <location>
        <begin position="7"/>
        <end position="28"/>
    </location>
</feature>
<feature type="transmembrane region" description="Helical" evidence="1">
    <location>
        <begin position="34"/>
        <end position="51"/>
    </location>
</feature>
<feature type="transmembrane region" description="Helical" evidence="1">
    <location>
        <begin position="78"/>
        <end position="96"/>
    </location>
</feature>
<keyword evidence="1" id="KW-0812">Transmembrane</keyword>
<proteinExistence type="predicted"/>
<keyword evidence="1" id="KW-1133">Transmembrane helix</keyword>
<dbReference type="Proteomes" id="UP000216797">
    <property type="component" value="Unassembled WGS sequence"/>
</dbReference>
<keyword evidence="1" id="KW-0472">Membrane</keyword>